<dbReference type="CDD" id="cd07812">
    <property type="entry name" value="SRPBCC"/>
    <property type="match status" value="1"/>
</dbReference>
<dbReference type="Gene3D" id="3.30.530.20">
    <property type="match status" value="1"/>
</dbReference>
<dbReference type="SUPFAM" id="SSF55961">
    <property type="entry name" value="Bet v1-like"/>
    <property type="match status" value="1"/>
</dbReference>
<reference evidence="1 2" key="1">
    <citation type="submission" date="2016-10" db="EMBL/GenBank/DDBJ databases">
        <authorList>
            <person name="de Groot N.N."/>
        </authorList>
    </citation>
    <scope>NUCLEOTIDE SEQUENCE [LARGE SCALE GENOMIC DNA]</scope>
    <source>
        <strain evidence="1 2">IBRC-M 10780</strain>
    </source>
</reference>
<dbReference type="AlphaFoldDB" id="A0A1I0FKM8"/>
<gene>
    <name evidence="1" type="ORF">SAMN05216389_11612</name>
</gene>
<dbReference type="Pfam" id="PF06240">
    <property type="entry name" value="COXG"/>
    <property type="match status" value="1"/>
</dbReference>
<dbReference type="InterPro" id="IPR023393">
    <property type="entry name" value="START-like_dom_sf"/>
</dbReference>
<protein>
    <submittedName>
        <fullName evidence="1">Carbon monoxide dehydrogenase subunit G</fullName>
    </submittedName>
</protein>
<accession>A0A1I0FKM8</accession>
<dbReference type="RefSeq" id="WP_090871334.1">
    <property type="nucleotide sequence ID" value="NZ_FOHE01000016.1"/>
</dbReference>
<keyword evidence="2" id="KW-1185">Reference proteome</keyword>
<evidence type="ECO:0000313" key="2">
    <source>
        <dbReference type="Proteomes" id="UP000198618"/>
    </source>
</evidence>
<dbReference type="STRING" id="930131.SAMN05216389_11612"/>
<evidence type="ECO:0000313" key="1">
    <source>
        <dbReference type="EMBL" id="SET58909.1"/>
    </source>
</evidence>
<dbReference type="EMBL" id="FOHE01000016">
    <property type="protein sequence ID" value="SET58909.1"/>
    <property type="molecule type" value="Genomic_DNA"/>
</dbReference>
<dbReference type="InterPro" id="IPR010419">
    <property type="entry name" value="CO_DH_gsu"/>
</dbReference>
<dbReference type="Proteomes" id="UP000198618">
    <property type="component" value="Unassembled WGS sequence"/>
</dbReference>
<name>A0A1I0FKM8_9BACI</name>
<proteinExistence type="predicted"/>
<dbReference type="OrthoDB" id="2374625at2"/>
<organism evidence="1 2">
    <name type="scientific">Oceanobacillus limi</name>
    <dbReference type="NCBI Taxonomy" id="930131"/>
    <lineage>
        <taxon>Bacteria</taxon>
        <taxon>Bacillati</taxon>
        <taxon>Bacillota</taxon>
        <taxon>Bacilli</taxon>
        <taxon>Bacillales</taxon>
        <taxon>Bacillaceae</taxon>
        <taxon>Oceanobacillus</taxon>
    </lineage>
</organism>
<sequence length="160" mass="18336">MPNGKHHRKLETPIWRVWEFVSDMNNWAPLVPGYMDHEIVTDKQSTWKFKGDIGIMQKTIHMRIDITEWEAPSKVSFILTGINENVKGNGYFLAESVDDNQTTMSSNLSIAAKGMMAPMVNKVLKTMIPKMTKSLTENVANKIEETDQFIQRQGETVYSR</sequence>